<dbReference type="GeneID" id="22895663"/>
<comment type="similarity">
    <text evidence="1">Belongs to the SWC5 family.</text>
</comment>
<feature type="compositionally biased region" description="Polar residues" evidence="3">
    <location>
        <begin position="293"/>
        <end position="303"/>
    </location>
</feature>
<feature type="compositionally biased region" description="Basic and acidic residues" evidence="3">
    <location>
        <begin position="67"/>
        <end position="79"/>
    </location>
</feature>
<dbReference type="Proteomes" id="UP000008784">
    <property type="component" value="Unassembled WGS sequence"/>
</dbReference>
<feature type="compositionally biased region" description="Low complexity" evidence="3">
    <location>
        <begin position="158"/>
        <end position="177"/>
    </location>
</feature>
<feature type="compositionally biased region" description="Basic residues" evidence="3">
    <location>
        <begin position="117"/>
        <end position="130"/>
    </location>
</feature>
<dbReference type="PROSITE" id="PS51279">
    <property type="entry name" value="BCNT_C"/>
    <property type="match status" value="1"/>
</dbReference>
<gene>
    <name evidence="5" type="ORF">AOL_s00097g588</name>
</gene>
<dbReference type="AlphaFoldDB" id="G1XJR1"/>
<feature type="compositionally biased region" description="Acidic residues" evidence="3">
    <location>
        <begin position="13"/>
        <end position="28"/>
    </location>
</feature>
<name>G1XJR1_ARTOA</name>
<evidence type="ECO:0000256" key="1">
    <source>
        <dbReference type="ARBA" id="ARBA00010465"/>
    </source>
</evidence>
<proteinExistence type="inferred from homology"/>
<protein>
    <recommendedName>
        <fullName evidence="2">SWR1-complex protein 5</fullName>
    </recommendedName>
</protein>
<evidence type="ECO:0000313" key="5">
    <source>
        <dbReference type="EMBL" id="EGX46684.1"/>
    </source>
</evidence>
<dbReference type="RefSeq" id="XP_011124723.1">
    <property type="nucleotide sequence ID" value="XM_011126421.1"/>
</dbReference>
<keyword evidence="6" id="KW-1185">Reference proteome</keyword>
<dbReference type="InterPro" id="IPR011421">
    <property type="entry name" value="BCNT-C"/>
</dbReference>
<evidence type="ECO:0000259" key="4">
    <source>
        <dbReference type="PROSITE" id="PS51279"/>
    </source>
</evidence>
<evidence type="ECO:0000256" key="3">
    <source>
        <dbReference type="SAM" id="MobiDB-lite"/>
    </source>
</evidence>
<dbReference type="InterPro" id="IPR027124">
    <property type="entry name" value="Swc5/CFDP1/2"/>
</dbReference>
<evidence type="ECO:0000256" key="2">
    <source>
        <dbReference type="ARBA" id="ARBA00019138"/>
    </source>
</evidence>
<accession>G1XJR1</accession>
<dbReference type="STRING" id="756982.G1XJR1"/>
<sequence>MSSKRAAAAMVANDEDDEYHSSEDEDFNPDLQPTRNDEGDDNSAESSYSESEEEDTKKRTRKPSKRKANDLPLLDRELVEDNSGDEAIMRGAKAKRKKDGSGYDDEEEEEGPFIKTRSQKAREVKKKVKRSTTTAADPTVDIDALWKSLNSPSPPKTLKPTTPLPGVKSTIKTVTTSKIEHTLPDSTSPGKPDGTPLLRTQLSTRVTSIITSSTESGIQVSTAEAATAVPLPAPLEGLPVGGVESRSETTAVIPAEDNGMIAIKRTYEFAGETITEEKQVAANSFEARAYLSSLQAGAPQTSSPNPPKPLRRPMRKISKFDPAFVGAGGAKKASKLNTLEKSRLDWAGFVDKEGIGDELDKKRREGGDSYLERQDFLGRVGSRTSEKR</sequence>
<dbReference type="EMBL" id="ADOT01000177">
    <property type="protein sequence ID" value="EGX46684.1"/>
    <property type="molecule type" value="Genomic_DNA"/>
</dbReference>
<dbReference type="OMA" id="LDWAAYV"/>
<dbReference type="GO" id="GO:0000812">
    <property type="term" value="C:Swr1 complex"/>
    <property type="evidence" value="ECO:0007669"/>
    <property type="project" value="TreeGrafter"/>
</dbReference>
<comment type="caution">
    <text evidence="5">The sequence shown here is derived from an EMBL/GenBank/DDBJ whole genome shotgun (WGS) entry which is preliminary data.</text>
</comment>
<organism evidence="5 6">
    <name type="scientific">Arthrobotrys oligospora (strain ATCC 24927 / CBS 115.81 / DSM 1491)</name>
    <name type="common">Nematode-trapping fungus</name>
    <name type="synonym">Didymozoophaga oligospora</name>
    <dbReference type="NCBI Taxonomy" id="756982"/>
    <lineage>
        <taxon>Eukaryota</taxon>
        <taxon>Fungi</taxon>
        <taxon>Dikarya</taxon>
        <taxon>Ascomycota</taxon>
        <taxon>Pezizomycotina</taxon>
        <taxon>Orbiliomycetes</taxon>
        <taxon>Orbiliales</taxon>
        <taxon>Orbiliaceae</taxon>
        <taxon>Orbilia</taxon>
        <taxon>Orbilia oligospora</taxon>
    </lineage>
</organism>
<evidence type="ECO:0000313" key="6">
    <source>
        <dbReference type="Proteomes" id="UP000008784"/>
    </source>
</evidence>
<feature type="compositionally biased region" description="Acidic residues" evidence="3">
    <location>
        <begin position="102"/>
        <end position="111"/>
    </location>
</feature>
<dbReference type="Pfam" id="PF07572">
    <property type="entry name" value="BCNT"/>
    <property type="match status" value="1"/>
</dbReference>
<feature type="domain" description="BCNT-C" evidence="4">
    <location>
        <begin position="314"/>
        <end position="388"/>
    </location>
</feature>
<dbReference type="HOGENOM" id="CLU_062474_0_0_1"/>
<dbReference type="OrthoDB" id="445677at2759"/>
<dbReference type="PANTHER" id="PTHR48407:SF1">
    <property type="entry name" value="CRANIOFACIAL DEVELOPMENT PROTEIN 1"/>
    <property type="match status" value="1"/>
</dbReference>
<feature type="region of interest" description="Disordered" evidence="3">
    <location>
        <begin position="1"/>
        <end position="198"/>
    </location>
</feature>
<feature type="region of interest" description="Disordered" evidence="3">
    <location>
        <begin position="293"/>
        <end position="314"/>
    </location>
</feature>
<reference evidence="5 6" key="1">
    <citation type="journal article" date="2011" name="PLoS Pathog.">
        <title>Genomic and proteomic analyses of the fungus Arthrobotrys oligospora provide insights into nematode-trap formation.</title>
        <authorList>
            <person name="Yang J."/>
            <person name="Wang L."/>
            <person name="Ji X."/>
            <person name="Feng Y."/>
            <person name="Li X."/>
            <person name="Zou C."/>
            <person name="Xu J."/>
            <person name="Ren Y."/>
            <person name="Mi Q."/>
            <person name="Wu J."/>
            <person name="Liu S."/>
            <person name="Liu Y."/>
            <person name="Huang X."/>
            <person name="Wang H."/>
            <person name="Niu X."/>
            <person name="Li J."/>
            <person name="Liang L."/>
            <person name="Luo Y."/>
            <person name="Ji K."/>
            <person name="Zhou W."/>
            <person name="Yu Z."/>
            <person name="Li G."/>
            <person name="Liu Y."/>
            <person name="Li L."/>
            <person name="Qiao M."/>
            <person name="Feng L."/>
            <person name="Zhang K.-Q."/>
        </authorList>
    </citation>
    <scope>NUCLEOTIDE SEQUENCE [LARGE SCALE GENOMIC DNA]</scope>
    <source>
        <strain evidence="6">ATCC 24927 / CBS 115.81 / DSM 1491</strain>
    </source>
</reference>
<dbReference type="eggNOG" id="KOG4776">
    <property type="taxonomic scope" value="Eukaryota"/>
</dbReference>
<dbReference type="InParanoid" id="G1XJR1"/>
<dbReference type="PANTHER" id="PTHR48407">
    <property type="entry name" value="CRANIOFACIAL DEVELOPMENT PROTEIN 1"/>
    <property type="match status" value="1"/>
</dbReference>